<feature type="transmembrane region" description="Helical" evidence="1">
    <location>
        <begin position="6"/>
        <end position="32"/>
    </location>
</feature>
<dbReference type="AlphaFoldDB" id="A0A6J7G991"/>
<keyword evidence="1" id="KW-1133">Transmembrane helix</keyword>
<reference evidence="2" key="1">
    <citation type="submission" date="2020-05" db="EMBL/GenBank/DDBJ databases">
        <authorList>
            <person name="Chiriac C."/>
            <person name="Salcher M."/>
            <person name="Ghai R."/>
            <person name="Kavagutti S V."/>
        </authorList>
    </citation>
    <scope>NUCLEOTIDE SEQUENCE</scope>
</reference>
<keyword evidence="1" id="KW-0812">Transmembrane</keyword>
<feature type="transmembrane region" description="Helical" evidence="1">
    <location>
        <begin position="70"/>
        <end position="91"/>
    </location>
</feature>
<dbReference type="EMBL" id="CAFBMK010000032">
    <property type="protein sequence ID" value="CAB4904932.1"/>
    <property type="molecule type" value="Genomic_DNA"/>
</dbReference>
<name>A0A6J7G991_9ZZZZ</name>
<sequence>MNVVVQVGLVLLAVGALSGWAVMLKVAFPGVLRRAGVTSPRRLLQAHIDFIVMGVILIAVGTALPDLATWNRVLLIAGTIVNPALFLPLAWKESIADTSGYRVITVLSFSAMSVATVGAAVAGLQA</sequence>
<protein>
    <submittedName>
        <fullName evidence="2">Unannotated protein</fullName>
    </submittedName>
</protein>
<feature type="transmembrane region" description="Helical" evidence="1">
    <location>
        <begin position="103"/>
        <end position="124"/>
    </location>
</feature>
<proteinExistence type="predicted"/>
<organism evidence="2">
    <name type="scientific">freshwater metagenome</name>
    <dbReference type="NCBI Taxonomy" id="449393"/>
    <lineage>
        <taxon>unclassified sequences</taxon>
        <taxon>metagenomes</taxon>
        <taxon>ecological metagenomes</taxon>
    </lineage>
</organism>
<evidence type="ECO:0000256" key="1">
    <source>
        <dbReference type="SAM" id="Phobius"/>
    </source>
</evidence>
<feature type="transmembrane region" description="Helical" evidence="1">
    <location>
        <begin position="44"/>
        <end position="64"/>
    </location>
</feature>
<evidence type="ECO:0000313" key="2">
    <source>
        <dbReference type="EMBL" id="CAB4904932.1"/>
    </source>
</evidence>
<accession>A0A6J7G991</accession>
<gene>
    <name evidence="2" type="ORF">UFOPK3564_00816</name>
</gene>
<keyword evidence="1" id="KW-0472">Membrane</keyword>